<evidence type="ECO:0000256" key="10">
    <source>
        <dbReference type="ARBA" id="ARBA00023136"/>
    </source>
</evidence>
<keyword evidence="9 11" id="KW-0406">Ion transport</keyword>
<dbReference type="NCBIfam" id="NF001454">
    <property type="entry name" value="PRK00315.1"/>
    <property type="match status" value="1"/>
</dbReference>
<evidence type="ECO:0000256" key="7">
    <source>
        <dbReference type="ARBA" id="ARBA00022958"/>
    </source>
</evidence>
<sequence length="197" mass="19835">MLTHLRPAIALTVFFTLLTGLAYPLVLTGAAQALFPSAANGSLIEREGTILGSGLVAQSFAGDAWLHPRPSASGWNAAGTGASNLGPTSAALIATVAKRRAAWEAANGAPAPIDAVTASGSGLDPHISPENAMAQAGRIAAVRGVDAGSVRELIAAAVEGRLFGLYGEPRVNVFLTNIALDEAFPMPPAGGEGQAAE</sequence>
<dbReference type="Pfam" id="PF02669">
    <property type="entry name" value="KdpC"/>
    <property type="match status" value="1"/>
</dbReference>
<keyword evidence="10 11" id="KW-0472">Membrane</keyword>
<dbReference type="EMBL" id="MCRJ01000044">
    <property type="protein sequence ID" value="ODN70628.1"/>
    <property type="molecule type" value="Genomic_DNA"/>
</dbReference>
<keyword evidence="1 11" id="KW-0813">Transport</keyword>
<dbReference type="AlphaFoldDB" id="A0A1E3H2T1"/>
<evidence type="ECO:0000256" key="8">
    <source>
        <dbReference type="ARBA" id="ARBA00022989"/>
    </source>
</evidence>
<comment type="function">
    <text evidence="11">Part of the high-affinity ATP-driven potassium transport (or Kdp) system, which catalyzes the hydrolysis of ATP coupled with the electrogenic transport of potassium into the cytoplasm. This subunit acts as a catalytic chaperone that increases the ATP-binding affinity of the ATP-hydrolyzing subunit KdpB by the formation of a transient KdpB/KdpC/ATP ternary complex.</text>
</comment>
<dbReference type="HAMAP" id="MF_00276">
    <property type="entry name" value="KdpC"/>
    <property type="match status" value="1"/>
</dbReference>
<keyword evidence="8 11" id="KW-1133">Transmembrane helix</keyword>
<evidence type="ECO:0000313" key="13">
    <source>
        <dbReference type="Proteomes" id="UP000094622"/>
    </source>
</evidence>
<name>A0A1E3H2T1_9HYPH</name>
<keyword evidence="6 11" id="KW-0067">ATP-binding</keyword>
<comment type="similarity">
    <text evidence="11">Belongs to the KdpC family.</text>
</comment>
<dbReference type="GO" id="GO:0016787">
    <property type="term" value="F:hydrolase activity"/>
    <property type="evidence" value="ECO:0007669"/>
    <property type="project" value="UniProtKB-KW"/>
</dbReference>
<organism evidence="12 13">
    <name type="scientific">Methylobrevis pamukkalensis</name>
    <dbReference type="NCBI Taxonomy" id="1439726"/>
    <lineage>
        <taxon>Bacteria</taxon>
        <taxon>Pseudomonadati</taxon>
        <taxon>Pseudomonadota</taxon>
        <taxon>Alphaproteobacteria</taxon>
        <taxon>Hyphomicrobiales</taxon>
        <taxon>Pleomorphomonadaceae</taxon>
        <taxon>Methylobrevis</taxon>
    </lineage>
</organism>
<proteinExistence type="inferred from homology"/>
<dbReference type="NCBIfam" id="TIGR00681">
    <property type="entry name" value="kdpC"/>
    <property type="match status" value="1"/>
</dbReference>
<evidence type="ECO:0000256" key="4">
    <source>
        <dbReference type="ARBA" id="ARBA00022692"/>
    </source>
</evidence>
<dbReference type="OrthoDB" id="9788285at2"/>
<keyword evidence="4 11" id="KW-0812">Transmembrane</keyword>
<evidence type="ECO:0000256" key="5">
    <source>
        <dbReference type="ARBA" id="ARBA00022741"/>
    </source>
</evidence>
<comment type="subunit">
    <text evidence="11">The system is composed of three essential subunits: KdpA, KdpB and KdpC.</text>
</comment>
<protein>
    <recommendedName>
        <fullName evidence="11">Potassium-transporting ATPase KdpC subunit</fullName>
    </recommendedName>
    <alternativeName>
        <fullName evidence="11">ATP phosphohydrolase [potassium-transporting] C chain</fullName>
    </alternativeName>
    <alternativeName>
        <fullName evidence="11">Potassium-binding and translocating subunit C</fullName>
    </alternativeName>
    <alternativeName>
        <fullName evidence="11">Potassium-translocating ATPase C chain</fullName>
    </alternativeName>
</protein>
<keyword evidence="13" id="KW-1185">Reference proteome</keyword>
<evidence type="ECO:0000313" key="12">
    <source>
        <dbReference type="EMBL" id="ODN70628.1"/>
    </source>
</evidence>
<dbReference type="PATRIC" id="fig|1439726.3.peg.2168"/>
<dbReference type="GO" id="GO:0005524">
    <property type="term" value="F:ATP binding"/>
    <property type="evidence" value="ECO:0007669"/>
    <property type="project" value="UniProtKB-UniRule"/>
</dbReference>
<dbReference type="PANTHER" id="PTHR30042">
    <property type="entry name" value="POTASSIUM-TRANSPORTING ATPASE C CHAIN"/>
    <property type="match status" value="1"/>
</dbReference>
<dbReference type="GO" id="GO:0008556">
    <property type="term" value="F:P-type potassium transmembrane transporter activity"/>
    <property type="evidence" value="ECO:0007669"/>
    <property type="project" value="InterPro"/>
</dbReference>
<dbReference type="PANTHER" id="PTHR30042:SF2">
    <property type="entry name" value="POTASSIUM-TRANSPORTING ATPASE KDPC SUBUNIT"/>
    <property type="match status" value="1"/>
</dbReference>
<evidence type="ECO:0000256" key="3">
    <source>
        <dbReference type="ARBA" id="ARBA00022538"/>
    </source>
</evidence>
<keyword evidence="5 11" id="KW-0547">Nucleotide-binding</keyword>
<dbReference type="RefSeq" id="WP_069306778.1">
    <property type="nucleotide sequence ID" value="NZ_MCRJ01000044.1"/>
</dbReference>
<keyword evidence="12" id="KW-0378">Hydrolase</keyword>
<evidence type="ECO:0000256" key="1">
    <source>
        <dbReference type="ARBA" id="ARBA00022448"/>
    </source>
</evidence>
<evidence type="ECO:0000256" key="9">
    <source>
        <dbReference type="ARBA" id="ARBA00023065"/>
    </source>
</evidence>
<keyword evidence="7 11" id="KW-0630">Potassium</keyword>
<dbReference type="InterPro" id="IPR003820">
    <property type="entry name" value="KdpC"/>
</dbReference>
<comment type="caution">
    <text evidence="12">The sequence shown here is derived from an EMBL/GenBank/DDBJ whole genome shotgun (WGS) entry which is preliminary data.</text>
</comment>
<evidence type="ECO:0000256" key="6">
    <source>
        <dbReference type="ARBA" id="ARBA00022840"/>
    </source>
</evidence>
<dbReference type="Proteomes" id="UP000094622">
    <property type="component" value="Unassembled WGS sequence"/>
</dbReference>
<evidence type="ECO:0000256" key="2">
    <source>
        <dbReference type="ARBA" id="ARBA00022475"/>
    </source>
</evidence>
<gene>
    <name evidence="11 12" type="primary">kdpC</name>
    <name evidence="12" type="ORF">A6302_02050</name>
</gene>
<dbReference type="PIRSF" id="PIRSF001296">
    <property type="entry name" value="K_ATPase_KdpC"/>
    <property type="match status" value="1"/>
</dbReference>
<evidence type="ECO:0000256" key="11">
    <source>
        <dbReference type="HAMAP-Rule" id="MF_00276"/>
    </source>
</evidence>
<reference evidence="12 13" key="1">
    <citation type="submission" date="2016-07" db="EMBL/GenBank/DDBJ databases">
        <title>Draft Genome Sequence of Methylobrevis pamukkalensis PK2.</title>
        <authorList>
            <person name="Vasilenko O.V."/>
            <person name="Doronina N.V."/>
            <person name="Shmareva M.N."/>
            <person name="Tarlachkov S.V."/>
            <person name="Mustakhimov I."/>
            <person name="Trotsenko Y.A."/>
        </authorList>
    </citation>
    <scope>NUCLEOTIDE SEQUENCE [LARGE SCALE GENOMIC DNA]</scope>
    <source>
        <strain evidence="12 13">PK2</strain>
    </source>
</reference>
<dbReference type="GO" id="GO:0005886">
    <property type="term" value="C:plasma membrane"/>
    <property type="evidence" value="ECO:0007669"/>
    <property type="project" value="UniProtKB-SubCell"/>
</dbReference>
<accession>A0A1E3H2T1</accession>
<comment type="subcellular location">
    <subcellularLocation>
        <location evidence="11">Cell membrane</location>
        <topology evidence="11">Single-pass membrane protein</topology>
    </subcellularLocation>
</comment>
<keyword evidence="2 11" id="KW-1003">Cell membrane</keyword>
<keyword evidence="3 11" id="KW-0633">Potassium transport</keyword>